<evidence type="ECO:0000313" key="2">
    <source>
        <dbReference type="EMBL" id="QDV52777.1"/>
    </source>
</evidence>
<dbReference type="GO" id="GO:0004519">
    <property type="term" value="F:endonuclease activity"/>
    <property type="evidence" value="ECO:0007669"/>
    <property type="project" value="InterPro"/>
</dbReference>
<dbReference type="AlphaFoldDB" id="A0A518II61"/>
<dbReference type="OrthoDB" id="9799912at2"/>
<protein>
    <submittedName>
        <fullName evidence="2">mRNA interferase HigB</fullName>
        <ecNumber evidence="2">3.1.-.-</ecNumber>
    </submittedName>
</protein>
<keyword evidence="3" id="KW-1185">Reference proteome</keyword>
<keyword evidence="2" id="KW-0378">Hydrolase</keyword>
<dbReference type="GO" id="GO:0016787">
    <property type="term" value="F:hydrolase activity"/>
    <property type="evidence" value="ECO:0007669"/>
    <property type="project" value="UniProtKB-KW"/>
</dbReference>
<dbReference type="Proteomes" id="UP000318313">
    <property type="component" value="Chromosome"/>
</dbReference>
<reference evidence="2 3" key="1">
    <citation type="submission" date="2019-03" db="EMBL/GenBank/DDBJ databases">
        <title>Deep-cultivation of Planctomycetes and their phenomic and genomic characterization uncovers novel biology.</title>
        <authorList>
            <person name="Wiegand S."/>
            <person name="Jogler M."/>
            <person name="Boedeker C."/>
            <person name="Pinto D."/>
            <person name="Vollmers J."/>
            <person name="Rivas-Marin E."/>
            <person name="Kohn T."/>
            <person name="Peeters S.H."/>
            <person name="Heuer A."/>
            <person name="Rast P."/>
            <person name="Oberbeckmann S."/>
            <person name="Bunk B."/>
            <person name="Jeske O."/>
            <person name="Meyerdierks A."/>
            <person name="Storesund J.E."/>
            <person name="Kallscheuer N."/>
            <person name="Luecker S."/>
            <person name="Lage O.M."/>
            <person name="Pohl T."/>
            <person name="Merkel B.J."/>
            <person name="Hornburger P."/>
            <person name="Mueller R.-W."/>
            <person name="Bruemmer F."/>
            <person name="Labrenz M."/>
            <person name="Spormann A.M."/>
            <person name="Op den Camp H."/>
            <person name="Overmann J."/>
            <person name="Amann R."/>
            <person name="Jetten M.S.M."/>
            <person name="Mascher T."/>
            <person name="Medema M.H."/>
            <person name="Devos D.P."/>
            <person name="Kaster A.-K."/>
            <person name="Ovreas L."/>
            <person name="Rohde M."/>
            <person name="Galperin M.Y."/>
            <person name="Jogler C."/>
        </authorList>
    </citation>
    <scope>NUCLEOTIDE SEQUENCE [LARGE SCALE GENOMIC DNA]</scope>
    <source>
        <strain evidence="2 3">Enr17</strain>
    </source>
</reference>
<name>A0A518II61_9PLAN</name>
<feature type="compositionally biased region" description="Basic residues" evidence="1">
    <location>
        <begin position="115"/>
        <end position="128"/>
    </location>
</feature>
<dbReference type="KEGG" id="gfm:Enr17x_48450"/>
<dbReference type="EMBL" id="CP037452">
    <property type="protein sequence ID" value="QDV52777.1"/>
    <property type="molecule type" value="Genomic_DNA"/>
</dbReference>
<dbReference type="GO" id="GO:0110001">
    <property type="term" value="C:toxin-antitoxin complex"/>
    <property type="evidence" value="ECO:0007669"/>
    <property type="project" value="InterPro"/>
</dbReference>
<evidence type="ECO:0000256" key="1">
    <source>
        <dbReference type="SAM" id="MobiDB-lite"/>
    </source>
</evidence>
<dbReference type="RefSeq" id="WP_145312058.1">
    <property type="nucleotide sequence ID" value="NZ_CP037452.1"/>
</dbReference>
<proteinExistence type="predicted"/>
<dbReference type="GO" id="GO:0003723">
    <property type="term" value="F:RNA binding"/>
    <property type="evidence" value="ECO:0007669"/>
    <property type="project" value="InterPro"/>
</dbReference>
<evidence type="ECO:0000313" key="3">
    <source>
        <dbReference type="Proteomes" id="UP000318313"/>
    </source>
</evidence>
<dbReference type="InterPro" id="IPR018669">
    <property type="entry name" value="Toxin_HigB"/>
</dbReference>
<accession>A0A518II61</accession>
<gene>
    <name evidence="2" type="primary">higB</name>
    <name evidence="2" type="ORF">Enr17x_48450</name>
</gene>
<feature type="region of interest" description="Disordered" evidence="1">
    <location>
        <begin position="103"/>
        <end position="128"/>
    </location>
</feature>
<sequence length="128" mass="14724">MRVISKSRLRQFWELANQGDSKGPLSAWYTHVSDISVAWQNWGDVKSTFGNADLVGNCVVFNIGGNKYRLITRILYPSQKVFILKVMTHKEYDQDKWKEECGCFSGPPEKPEKRSTKKASPKRKGNKR</sequence>
<dbReference type="EC" id="3.1.-.-" evidence="2"/>
<dbReference type="Pfam" id="PF09907">
    <property type="entry name" value="HigB_toxin"/>
    <property type="match status" value="1"/>
</dbReference>
<organism evidence="2 3">
    <name type="scientific">Gimesia fumaroli</name>
    <dbReference type="NCBI Taxonomy" id="2527976"/>
    <lineage>
        <taxon>Bacteria</taxon>
        <taxon>Pseudomonadati</taxon>
        <taxon>Planctomycetota</taxon>
        <taxon>Planctomycetia</taxon>
        <taxon>Planctomycetales</taxon>
        <taxon>Planctomycetaceae</taxon>
        <taxon>Gimesia</taxon>
    </lineage>
</organism>